<dbReference type="RefSeq" id="WP_183209523.1">
    <property type="nucleotide sequence ID" value="NZ_JACIER010000024.1"/>
</dbReference>
<dbReference type="GO" id="GO:0009307">
    <property type="term" value="P:DNA restriction-modification system"/>
    <property type="evidence" value="ECO:0007669"/>
    <property type="project" value="InterPro"/>
</dbReference>
<dbReference type="GO" id="GO:0003677">
    <property type="term" value="F:DNA binding"/>
    <property type="evidence" value="ECO:0007669"/>
    <property type="project" value="InterPro"/>
</dbReference>
<dbReference type="AlphaFoldDB" id="A0A840DC07"/>
<dbReference type="Pfam" id="PF05869">
    <property type="entry name" value="Dam"/>
    <property type="match status" value="1"/>
</dbReference>
<gene>
    <name evidence="1" type="ORF">GGR06_004006</name>
</gene>
<keyword evidence="2" id="KW-1185">Reference proteome</keyword>
<evidence type="ECO:0000313" key="1">
    <source>
        <dbReference type="EMBL" id="MBB4046175.1"/>
    </source>
</evidence>
<sequence length="153" mass="17590">MKTSDEWYTPAEIIQSLGEFDLDPASSPEAYRQNRSARHFYTAEENGLEKDWHGRVWLNPPYSNPLVQQFLIKMAGHNNGIALVFAKVEAKWFHDIVLRHAAAIKFLYDRVRFFRPDGTQGLQPRNGSMLIAYGMENARILSGNTLKGKFLYL</sequence>
<dbReference type="InterPro" id="IPR008593">
    <property type="entry name" value="Dam_MeTrfase"/>
</dbReference>
<protein>
    <submittedName>
        <fullName evidence="1">Phage N-6-adenine-methyltransferase</fullName>
    </submittedName>
</protein>
<dbReference type="Proteomes" id="UP000560658">
    <property type="component" value="Unassembled WGS sequence"/>
</dbReference>
<dbReference type="EMBL" id="JACIER010000024">
    <property type="protein sequence ID" value="MBB4046175.1"/>
    <property type="molecule type" value="Genomic_DNA"/>
</dbReference>
<dbReference type="GO" id="GO:0032259">
    <property type="term" value="P:methylation"/>
    <property type="evidence" value="ECO:0007669"/>
    <property type="project" value="UniProtKB-KW"/>
</dbReference>
<reference evidence="1" key="1">
    <citation type="submission" date="2020-08" db="EMBL/GenBank/DDBJ databases">
        <title>Genomic Encyclopedia of Type Strains, Phase IV (KMG-IV): sequencing the most valuable type-strain genomes for metagenomic binning, comparative biology and taxonomic classification.</title>
        <authorList>
            <person name="Goeker M."/>
        </authorList>
    </citation>
    <scope>NUCLEOTIDE SEQUENCE [LARGE SCALE GENOMIC DNA]</scope>
    <source>
        <strain evidence="1">DSM 105720</strain>
    </source>
</reference>
<organism evidence="1 2">
    <name type="scientific">Bacteroides reticulotermitis</name>
    <dbReference type="NCBI Taxonomy" id="1133319"/>
    <lineage>
        <taxon>Bacteria</taxon>
        <taxon>Pseudomonadati</taxon>
        <taxon>Bacteroidota</taxon>
        <taxon>Bacteroidia</taxon>
        <taxon>Bacteroidales</taxon>
        <taxon>Bacteroidaceae</taxon>
        <taxon>Bacteroides</taxon>
    </lineage>
</organism>
<accession>A0A840DC07</accession>
<comment type="caution">
    <text evidence="1">The sequence shown here is derived from an EMBL/GenBank/DDBJ whole genome shotgun (WGS) entry which is preliminary data.</text>
</comment>
<evidence type="ECO:0000313" key="2">
    <source>
        <dbReference type="Proteomes" id="UP000560658"/>
    </source>
</evidence>
<proteinExistence type="predicted"/>
<dbReference type="GO" id="GO:0009007">
    <property type="term" value="F:site-specific DNA-methyltransferase (adenine-specific) activity"/>
    <property type="evidence" value="ECO:0007669"/>
    <property type="project" value="InterPro"/>
</dbReference>
<name>A0A840DC07_9BACE</name>